<evidence type="ECO:0000313" key="4">
    <source>
        <dbReference type="Proteomes" id="UP001202328"/>
    </source>
</evidence>
<dbReference type="PANTHER" id="PTHR47186:SF3">
    <property type="entry name" value="OS09G0267800 PROTEIN"/>
    <property type="match status" value="1"/>
</dbReference>
<dbReference type="InterPro" id="IPR032675">
    <property type="entry name" value="LRR_dom_sf"/>
</dbReference>
<evidence type="ECO:0000256" key="1">
    <source>
        <dbReference type="SAM" id="MobiDB-lite"/>
    </source>
</evidence>
<dbReference type="Proteomes" id="UP001202328">
    <property type="component" value="Unassembled WGS sequence"/>
</dbReference>
<sequence>MPFEMGKLISLQTLGLFVVGKESDCGITELKDLQHLKGELVIYRLEHVKNAKDARSSNLILKHHLQSLDLCWVSGSPDTEEEEKAQILVGEGLQPHPNLKTLTVYGYGGARFPHWLGVEVSSCLPNLVKITLMECHKCEHLPQLGELPLLRILELRSMDSVRCISEFYHHGDQGIPFFPSLEKLSIYHMYHFGEFSSPMPLVPSSTRSLSGNQLRSIKSEDQAQVSSPSNSRNL</sequence>
<dbReference type="InterPro" id="IPR056789">
    <property type="entry name" value="LRR_R13L1-DRL21"/>
</dbReference>
<comment type="caution">
    <text evidence="3">The sequence shown here is derived from an EMBL/GenBank/DDBJ whole genome shotgun (WGS) entry which is preliminary data.</text>
</comment>
<dbReference type="PANTHER" id="PTHR47186">
    <property type="entry name" value="LEUCINE-RICH REPEAT-CONTAINING PROTEIN 57"/>
    <property type="match status" value="1"/>
</dbReference>
<dbReference type="Gene3D" id="3.80.10.10">
    <property type="entry name" value="Ribonuclease Inhibitor"/>
    <property type="match status" value="1"/>
</dbReference>
<proteinExistence type="predicted"/>
<gene>
    <name evidence="3" type="ORF">MKW98_018926</name>
</gene>
<dbReference type="AlphaFoldDB" id="A0AAD4XXB0"/>
<organism evidence="3 4">
    <name type="scientific">Papaver atlanticum</name>
    <dbReference type="NCBI Taxonomy" id="357466"/>
    <lineage>
        <taxon>Eukaryota</taxon>
        <taxon>Viridiplantae</taxon>
        <taxon>Streptophyta</taxon>
        <taxon>Embryophyta</taxon>
        <taxon>Tracheophyta</taxon>
        <taxon>Spermatophyta</taxon>
        <taxon>Magnoliopsida</taxon>
        <taxon>Ranunculales</taxon>
        <taxon>Papaveraceae</taxon>
        <taxon>Papaveroideae</taxon>
        <taxon>Papaver</taxon>
    </lineage>
</organism>
<feature type="region of interest" description="Disordered" evidence="1">
    <location>
        <begin position="204"/>
        <end position="234"/>
    </location>
</feature>
<keyword evidence="4" id="KW-1185">Reference proteome</keyword>
<reference evidence="3" key="1">
    <citation type="submission" date="2022-04" db="EMBL/GenBank/DDBJ databases">
        <title>A functionally conserved STORR gene fusion in Papaver species that diverged 16.8 million years ago.</title>
        <authorList>
            <person name="Catania T."/>
        </authorList>
    </citation>
    <scope>NUCLEOTIDE SEQUENCE</scope>
    <source>
        <strain evidence="3">S-188037</strain>
    </source>
</reference>
<accession>A0AAD4XXB0</accession>
<dbReference type="EMBL" id="JAJJMB010001069">
    <property type="protein sequence ID" value="KAI3959336.1"/>
    <property type="molecule type" value="Genomic_DNA"/>
</dbReference>
<evidence type="ECO:0000259" key="2">
    <source>
        <dbReference type="Pfam" id="PF25019"/>
    </source>
</evidence>
<dbReference type="Pfam" id="PF25019">
    <property type="entry name" value="LRR_R13L1-DRL21"/>
    <property type="match status" value="1"/>
</dbReference>
<dbReference type="SUPFAM" id="SSF52058">
    <property type="entry name" value="L domain-like"/>
    <property type="match status" value="1"/>
</dbReference>
<feature type="domain" description="R13L1/DRL21-like LRR repeat region" evidence="2">
    <location>
        <begin position="27"/>
        <end position="158"/>
    </location>
</feature>
<name>A0AAD4XXB0_9MAGN</name>
<evidence type="ECO:0000313" key="3">
    <source>
        <dbReference type="EMBL" id="KAI3959336.1"/>
    </source>
</evidence>
<protein>
    <recommendedName>
        <fullName evidence="2">R13L1/DRL21-like LRR repeat region domain-containing protein</fullName>
    </recommendedName>
</protein>